<evidence type="ECO:0000256" key="1">
    <source>
        <dbReference type="SAM" id="Phobius"/>
    </source>
</evidence>
<name>A0A9W4XX37_9PLEO</name>
<evidence type="ECO:0000313" key="3">
    <source>
        <dbReference type="Proteomes" id="UP001152607"/>
    </source>
</evidence>
<keyword evidence="1" id="KW-0812">Transmembrane</keyword>
<dbReference type="Proteomes" id="UP001152607">
    <property type="component" value="Unassembled WGS sequence"/>
</dbReference>
<protein>
    <submittedName>
        <fullName evidence="2">Uncharacterized protein</fullName>
    </submittedName>
</protein>
<feature type="transmembrane region" description="Helical" evidence="1">
    <location>
        <begin position="130"/>
        <end position="152"/>
    </location>
</feature>
<comment type="caution">
    <text evidence="2">The sequence shown here is derived from an EMBL/GenBank/DDBJ whole genome shotgun (WGS) entry which is preliminary data.</text>
</comment>
<keyword evidence="1" id="KW-1133">Transmembrane helix</keyword>
<organism evidence="2 3">
    <name type="scientific">Periconia digitata</name>
    <dbReference type="NCBI Taxonomy" id="1303443"/>
    <lineage>
        <taxon>Eukaryota</taxon>
        <taxon>Fungi</taxon>
        <taxon>Dikarya</taxon>
        <taxon>Ascomycota</taxon>
        <taxon>Pezizomycotina</taxon>
        <taxon>Dothideomycetes</taxon>
        <taxon>Pleosporomycetidae</taxon>
        <taxon>Pleosporales</taxon>
        <taxon>Massarineae</taxon>
        <taxon>Periconiaceae</taxon>
        <taxon>Periconia</taxon>
    </lineage>
</organism>
<keyword evidence="3" id="KW-1185">Reference proteome</keyword>
<proteinExistence type="predicted"/>
<dbReference type="EMBL" id="CAOQHR010000012">
    <property type="protein sequence ID" value="CAI6341871.1"/>
    <property type="molecule type" value="Genomic_DNA"/>
</dbReference>
<dbReference type="AlphaFoldDB" id="A0A9W4XX37"/>
<sequence length="202" mass="22662">MEAIIHSGRRKRATTTTIRPKTIAALGPRQCAAEVYSMAFVAEVALHIPVHVSYSNLCPPPLARSLFGDKSSVFFHYMFPSGQSIPISLPDFALMIHLMQSTYLSFSILSTQTLDSTRRYMARQCSPSRLCLRHTGCCLLLFVCFACSFLLAPQSPPPDCNHTSTNVIWMYCYRYLFPASWLLIAIDPGLTSPYWHASLMLT</sequence>
<accession>A0A9W4XX37</accession>
<reference evidence="2" key="1">
    <citation type="submission" date="2023-01" db="EMBL/GenBank/DDBJ databases">
        <authorList>
            <person name="Van Ghelder C."/>
            <person name="Rancurel C."/>
        </authorList>
    </citation>
    <scope>NUCLEOTIDE SEQUENCE</scope>
    <source>
        <strain evidence="2">CNCM I-4278</strain>
    </source>
</reference>
<gene>
    <name evidence="2" type="ORF">PDIGIT_LOCUS15071</name>
</gene>
<keyword evidence="1" id="KW-0472">Membrane</keyword>
<evidence type="ECO:0000313" key="2">
    <source>
        <dbReference type="EMBL" id="CAI6341871.1"/>
    </source>
</evidence>